<evidence type="ECO:0008006" key="3">
    <source>
        <dbReference type="Google" id="ProtNLM"/>
    </source>
</evidence>
<dbReference type="AlphaFoldDB" id="A0A8J5YKZ3"/>
<evidence type="ECO:0000313" key="2">
    <source>
        <dbReference type="Proteomes" id="UP000701853"/>
    </source>
</evidence>
<protein>
    <recommendedName>
        <fullName evidence="3">Retrovirus-related Pol polyprotein from transposon TNT 1-94</fullName>
    </recommendedName>
</protein>
<name>A0A8J5YKZ3_9ROSI</name>
<proteinExistence type="predicted"/>
<comment type="caution">
    <text evidence="1">The sequence shown here is derived from an EMBL/GenBank/DDBJ whole genome shotgun (WGS) entry which is preliminary data.</text>
</comment>
<dbReference type="PANTHER" id="PTHR11439:SF467">
    <property type="entry name" value="INTEGRASE CATALYTIC DOMAIN-CONTAINING PROTEIN"/>
    <property type="match status" value="1"/>
</dbReference>
<organism evidence="1 2">
    <name type="scientific">Gossypium anomalum</name>
    <dbReference type="NCBI Taxonomy" id="47600"/>
    <lineage>
        <taxon>Eukaryota</taxon>
        <taxon>Viridiplantae</taxon>
        <taxon>Streptophyta</taxon>
        <taxon>Embryophyta</taxon>
        <taxon>Tracheophyta</taxon>
        <taxon>Spermatophyta</taxon>
        <taxon>Magnoliopsida</taxon>
        <taxon>eudicotyledons</taxon>
        <taxon>Gunneridae</taxon>
        <taxon>Pentapetalae</taxon>
        <taxon>rosids</taxon>
        <taxon>malvids</taxon>
        <taxon>Malvales</taxon>
        <taxon>Malvaceae</taxon>
        <taxon>Malvoideae</taxon>
        <taxon>Gossypium</taxon>
    </lineage>
</organism>
<evidence type="ECO:0000313" key="1">
    <source>
        <dbReference type="EMBL" id="KAG8473629.1"/>
    </source>
</evidence>
<dbReference type="Proteomes" id="UP000701853">
    <property type="component" value="Chromosome 13"/>
</dbReference>
<keyword evidence="2" id="KW-1185">Reference proteome</keyword>
<dbReference type="EMBL" id="JAHUZN010000013">
    <property type="protein sequence ID" value="KAG8473629.1"/>
    <property type="molecule type" value="Genomic_DNA"/>
</dbReference>
<dbReference type="PANTHER" id="PTHR11439">
    <property type="entry name" value="GAG-POL-RELATED RETROTRANSPOSON"/>
    <property type="match status" value="1"/>
</dbReference>
<dbReference type="CDD" id="cd09272">
    <property type="entry name" value="RNase_HI_RT_Ty1"/>
    <property type="match status" value="1"/>
</dbReference>
<gene>
    <name evidence="1" type="ORF">CXB51_036049</name>
</gene>
<dbReference type="OrthoDB" id="418757at2759"/>
<accession>A0A8J5YKZ3</accession>
<reference evidence="1 2" key="1">
    <citation type="journal article" date="2021" name="bioRxiv">
        <title>The Gossypium anomalum genome as a resource for cotton improvement and evolutionary analysis of hybrid incompatibility.</title>
        <authorList>
            <person name="Grover C.E."/>
            <person name="Yuan D."/>
            <person name="Arick M.A."/>
            <person name="Miller E.R."/>
            <person name="Hu G."/>
            <person name="Peterson D.G."/>
            <person name="Wendel J.F."/>
            <person name="Udall J.A."/>
        </authorList>
    </citation>
    <scope>NUCLEOTIDE SEQUENCE [LARGE SCALE GENOMIC DNA]</scope>
    <source>
        <strain evidence="1">JFW-Udall</strain>
        <tissue evidence="1">Leaf</tissue>
    </source>
</reference>
<sequence>MESLYKNRTWDIVKLPKVKKSTKPVSTPLAAHFRLSSALPPQSDDEINYMSNVSYSSTMGFLMYAMWILRYLRDTTNACLWVGRNRDGFIGYVDANFVGDLDKRRYLIGYVFTIGGYAINWKVTLQTIVALSTIEVEYMAIIEVCKEAIWLKGLFSELNEILQISTVYCDNQSAIFFMKDQMFHERTKYIIVRYHFVCNIITCGDIVVSKINTHDNPADMMTKSLPITKFEHCLDLVGVHC</sequence>